<dbReference type="SUPFAM" id="SSF55729">
    <property type="entry name" value="Acyl-CoA N-acyltransferases (Nat)"/>
    <property type="match status" value="1"/>
</dbReference>
<keyword evidence="1 5" id="KW-0808">Transferase</keyword>
<dbReference type="InterPro" id="IPR016181">
    <property type="entry name" value="Acyl_CoA_acyltransferase"/>
</dbReference>
<sequence>MIIDLDNYYIDPIQEKDAWKICDFAVANADRLKRFFPKTLEQNTTPTLSKIFTKKKVKQYEAQEEFLFTLKEKETNDMVGLIYLKELDWDKKIGEFAYCIGYPFEGKGLISKSTKALSAYAINNLGLKTLQIIVHKSNLRSAKVAEKCGFVWQRTLSNEFTPPNELPLDMELYELYQ</sequence>
<evidence type="ECO:0000259" key="4">
    <source>
        <dbReference type="Pfam" id="PF13302"/>
    </source>
</evidence>
<dbReference type="GO" id="GO:0016747">
    <property type="term" value="F:acyltransferase activity, transferring groups other than amino-acyl groups"/>
    <property type="evidence" value="ECO:0007669"/>
    <property type="project" value="InterPro"/>
</dbReference>
<evidence type="ECO:0000313" key="5">
    <source>
        <dbReference type="EMBL" id="VAW17884.1"/>
    </source>
</evidence>
<dbReference type="AlphaFoldDB" id="A0A3B0UB07"/>
<proteinExistence type="inferred from homology"/>
<dbReference type="InterPro" id="IPR051531">
    <property type="entry name" value="N-acetyltransferase"/>
</dbReference>
<dbReference type="PANTHER" id="PTHR43792:SF8">
    <property type="entry name" value="[RIBOSOMAL PROTEIN US5]-ALANINE N-ACETYLTRANSFERASE"/>
    <property type="match status" value="1"/>
</dbReference>
<dbReference type="Pfam" id="PF13302">
    <property type="entry name" value="Acetyltransf_3"/>
    <property type="match status" value="1"/>
</dbReference>
<keyword evidence="2" id="KW-0012">Acyltransferase</keyword>
<accession>A0A3B0UB07</accession>
<dbReference type="EMBL" id="UOEL01000146">
    <property type="protein sequence ID" value="VAW17884.1"/>
    <property type="molecule type" value="Genomic_DNA"/>
</dbReference>
<feature type="domain" description="N-acetyltransferase" evidence="4">
    <location>
        <begin position="10"/>
        <end position="151"/>
    </location>
</feature>
<gene>
    <name evidence="5" type="ORF">MNBD_BACTEROID03-2078</name>
</gene>
<evidence type="ECO:0000256" key="2">
    <source>
        <dbReference type="ARBA" id="ARBA00023315"/>
    </source>
</evidence>
<comment type="similarity">
    <text evidence="3">Belongs to the acetyltransferase family. RimJ subfamily.</text>
</comment>
<evidence type="ECO:0000256" key="3">
    <source>
        <dbReference type="ARBA" id="ARBA00038502"/>
    </source>
</evidence>
<dbReference type="InterPro" id="IPR000182">
    <property type="entry name" value="GNAT_dom"/>
</dbReference>
<evidence type="ECO:0000256" key="1">
    <source>
        <dbReference type="ARBA" id="ARBA00022679"/>
    </source>
</evidence>
<name>A0A3B0UB07_9ZZZZ</name>
<dbReference type="Gene3D" id="3.40.630.30">
    <property type="match status" value="1"/>
</dbReference>
<dbReference type="PANTHER" id="PTHR43792">
    <property type="entry name" value="GNAT FAMILY, PUTATIVE (AFU_ORTHOLOGUE AFUA_3G00765)-RELATED-RELATED"/>
    <property type="match status" value="1"/>
</dbReference>
<protein>
    <submittedName>
        <fullName evidence="5">Acetyltransferase, GNAT family</fullName>
    </submittedName>
</protein>
<organism evidence="5">
    <name type="scientific">hydrothermal vent metagenome</name>
    <dbReference type="NCBI Taxonomy" id="652676"/>
    <lineage>
        <taxon>unclassified sequences</taxon>
        <taxon>metagenomes</taxon>
        <taxon>ecological metagenomes</taxon>
    </lineage>
</organism>
<reference evidence="5" key="1">
    <citation type="submission" date="2018-06" db="EMBL/GenBank/DDBJ databases">
        <authorList>
            <person name="Zhirakovskaya E."/>
        </authorList>
    </citation>
    <scope>NUCLEOTIDE SEQUENCE</scope>
</reference>